<dbReference type="Gene3D" id="3.40.30.10">
    <property type="entry name" value="Glutaredoxin"/>
    <property type="match status" value="1"/>
</dbReference>
<evidence type="ECO:0000256" key="9">
    <source>
        <dbReference type="ARBA" id="ARBA00032824"/>
    </source>
</evidence>
<evidence type="ECO:0000256" key="1">
    <source>
        <dbReference type="ARBA" id="ARBA00003330"/>
    </source>
</evidence>
<evidence type="ECO:0000256" key="6">
    <source>
        <dbReference type="ARBA" id="ARBA00023002"/>
    </source>
</evidence>
<dbReference type="EC" id="1.11.1.24" evidence="3"/>
<dbReference type="InterPro" id="IPR024706">
    <property type="entry name" value="Peroxiredoxin_AhpC-typ"/>
</dbReference>
<dbReference type="GO" id="GO:0034599">
    <property type="term" value="P:cellular response to oxidative stress"/>
    <property type="evidence" value="ECO:0007669"/>
    <property type="project" value="TreeGrafter"/>
</dbReference>
<dbReference type="RefSeq" id="WP_019034447.1">
    <property type="nucleotide sequence ID" value="NZ_UGSZ01000001.1"/>
</dbReference>
<dbReference type="CDD" id="cd03017">
    <property type="entry name" value="PRX_BCP"/>
    <property type="match status" value="1"/>
</dbReference>
<evidence type="ECO:0000256" key="7">
    <source>
        <dbReference type="ARBA" id="ARBA00023157"/>
    </source>
</evidence>
<dbReference type="STRING" id="1122949.GCA_000378725_00522"/>
<organism evidence="15 16">
    <name type="scientific">Peptoniphilus lacrimalis</name>
    <dbReference type="NCBI Taxonomy" id="33031"/>
    <lineage>
        <taxon>Bacteria</taxon>
        <taxon>Bacillati</taxon>
        <taxon>Bacillota</taxon>
        <taxon>Tissierellia</taxon>
        <taxon>Tissierellales</taxon>
        <taxon>Peptoniphilaceae</taxon>
        <taxon>Peptoniphilus</taxon>
    </lineage>
</organism>
<evidence type="ECO:0000256" key="11">
    <source>
        <dbReference type="ARBA" id="ARBA00041373"/>
    </source>
</evidence>
<proteinExistence type="inferred from homology"/>
<feature type="domain" description="Thioredoxin" evidence="14">
    <location>
        <begin position="1"/>
        <end position="148"/>
    </location>
</feature>
<evidence type="ECO:0000256" key="10">
    <source>
        <dbReference type="ARBA" id="ARBA00038489"/>
    </source>
</evidence>
<dbReference type="InterPro" id="IPR013766">
    <property type="entry name" value="Thioredoxin_domain"/>
</dbReference>
<dbReference type="GO" id="GO:0008379">
    <property type="term" value="F:thioredoxin peroxidase activity"/>
    <property type="evidence" value="ECO:0007669"/>
    <property type="project" value="TreeGrafter"/>
</dbReference>
<protein>
    <recommendedName>
        <fullName evidence="3">thioredoxin-dependent peroxiredoxin</fullName>
        <ecNumber evidence="3">1.11.1.24</ecNumber>
    </recommendedName>
    <alternativeName>
        <fullName evidence="11">Bacterioferritin comigratory protein</fullName>
    </alternativeName>
    <alternativeName>
        <fullName evidence="9">Thioredoxin peroxidase</fullName>
    </alternativeName>
</protein>
<dbReference type="EMBL" id="UGSZ01000001">
    <property type="protein sequence ID" value="SUB56726.1"/>
    <property type="molecule type" value="Genomic_DNA"/>
</dbReference>
<evidence type="ECO:0000256" key="5">
    <source>
        <dbReference type="ARBA" id="ARBA00022862"/>
    </source>
</evidence>
<evidence type="ECO:0000256" key="2">
    <source>
        <dbReference type="ARBA" id="ARBA00011245"/>
    </source>
</evidence>
<dbReference type="PROSITE" id="PS51352">
    <property type="entry name" value="THIOREDOXIN_2"/>
    <property type="match status" value="1"/>
</dbReference>
<comment type="catalytic activity">
    <reaction evidence="12">
        <text>a hydroperoxide + [thioredoxin]-dithiol = an alcohol + [thioredoxin]-disulfide + H2O</text>
        <dbReference type="Rhea" id="RHEA:62620"/>
        <dbReference type="Rhea" id="RHEA-COMP:10698"/>
        <dbReference type="Rhea" id="RHEA-COMP:10700"/>
        <dbReference type="ChEBI" id="CHEBI:15377"/>
        <dbReference type="ChEBI" id="CHEBI:29950"/>
        <dbReference type="ChEBI" id="CHEBI:30879"/>
        <dbReference type="ChEBI" id="CHEBI:35924"/>
        <dbReference type="ChEBI" id="CHEBI:50058"/>
        <dbReference type="EC" id="1.11.1.24"/>
    </reaction>
</comment>
<evidence type="ECO:0000256" key="13">
    <source>
        <dbReference type="PIRSR" id="PIRSR000239-1"/>
    </source>
</evidence>
<keyword evidence="5" id="KW-0049">Antioxidant</keyword>
<evidence type="ECO:0000256" key="12">
    <source>
        <dbReference type="ARBA" id="ARBA00049091"/>
    </source>
</evidence>
<dbReference type="PANTHER" id="PTHR42801">
    <property type="entry name" value="THIOREDOXIN-DEPENDENT PEROXIDE REDUCTASE"/>
    <property type="match status" value="1"/>
</dbReference>
<dbReference type="Proteomes" id="UP000255517">
    <property type="component" value="Unassembled WGS sequence"/>
</dbReference>
<gene>
    <name evidence="15" type="primary">bcp</name>
    <name evidence="15" type="ORF">NCTC13149_00520</name>
</gene>
<reference evidence="15 16" key="1">
    <citation type="submission" date="2018-06" db="EMBL/GenBank/DDBJ databases">
        <authorList>
            <consortium name="Pathogen Informatics"/>
            <person name="Doyle S."/>
        </authorList>
    </citation>
    <scope>NUCLEOTIDE SEQUENCE [LARGE SCALE GENOMIC DNA]</scope>
    <source>
        <strain evidence="15 16">NCTC13149</strain>
    </source>
</reference>
<dbReference type="InterPro" id="IPR036249">
    <property type="entry name" value="Thioredoxin-like_sf"/>
</dbReference>
<keyword evidence="4 15" id="KW-0575">Peroxidase</keyword>
<dbReference type="GO" id="GO:0045454">
    <property type="term" value="P:cell redox homeostasis"/>
    <property type="evidence" value="ECO:0007669"/>
    <property type="project" value="TreeGrafter"/>
</dbReference>
<evidence type="ECO:0000256" key="3">
    <source>
        <dbReference type="ARBA" id="ARBA00013017"/>
    </source>
</evidence>
<dbReference type="SUPFAM" id="SSF52833">
    <property type="entry name" value="Thioredoxin-like"/>
    <property type="match status" value="1"/>
</dbReference>
<evidence type="ECO:0000256" key="4">
    <source>
        <dbReference type="ARBA" id="ARBA00022559"/>
    </source>
</evidence>
<evidence type="ECO:0000256" key="8">
    <source>
        <dbReference type="ARBA" id="ARBA00023284"/>
    </source>
</evidence>
<feature type="active site" description="Cysteine sulfenic acid (-SOH) intermediate; for peroxidase activity" evidence="13">
    <location>
        <position position="37"/>
    </location>
</feature>
<accession>A0A379C529</accession>
<name>A0A379C529_9FIRM</name>
<evidence type="ECO:0000313" key="16">
    <source>
        <dbReference type="Proteomes" id="UP000255517"/>
    </source>
</evidence>
<dbReference type="GO" id="GO:0005737">
    <property type="term" value="C:cytoplasm"/>
    <property type="evidence" value="ECO:0007669"/>
    <property type="project" value="TreeGrafter"/>
</dbReference>
<dbReference type="Pfam" id="PF00578">
    <property type="entry name" value="AhpC-TSA"/>
    <property type="match status" value="1"/>
</dbReference>
<dbReference type="FunFam" id="3.40.30.10:FF:000007">
    <property type="entry name" value="Thioredoxin-dependent thiol peroxidase"/>
    <property type="match status" value="1"/>
</dbReference>
<dbReference type="PIRSF" id="PIRSF000239">
    <property type="entry name" value="AHPC"/>
    <property type="match status" value="1"/>
</dbReference>
<dbReference type="PANTHER" id="PTHR42801:SF4">
    <property type="entry name" value="AHPC_TSA FAMILY PROTEIN"/>
    <property type="match status" value="1"/>
</dbReference>
<dbReference type="InterPro" id="IPR050924">
    <property type="entry name" value="Peroxiredoxin_BCP/PrxQ"/>
</dbReference>
<keyword evidence="7" id="KW-1015">Disulfide bond</keyword>
<comment type="similarity">
    <text evidence="10">Belongs to the peroxiredoxin family. BCP/PrxQ subfamily.</text>
</comment>
<dbReference type="InterPro" id="IPR000866">
    <property type="entry name" value="AhpC/TSA"/>
</dbReference>
<dbReference type="AlphaFoldDB" id="A0A379C529"/>
<evidence type="ECO:0000313" key="15">
    <source>
        <dbReference type="EMBL" id="SUB56726.1"/>
    </source>
</evidence>
<keyword evidence="8" id="KW-0676">Redox-active center</keyword>
<dbReference type="OrthoDB" id="9812811at2"/>
<comment type="subunit">
    <text evidence="2">Monomer.</text>
</comment>
<sequence length="148" mass="16801">MNNFSLESVDGKIKNLDDYKGKTLVLYFYPKDSTKGCTIEAMEFSDLKDEFDKVGAVVVGISKDKIKSHKNFIEKDNLKVELLSDPDRKVAESFKVLKAGKMCGRDVIKTVRSTFIFNKDGKLVKEFRDVKPQGHASDVLIYLKENDL</sequence>
<evidence type="ECO:0000259" key="14">
    <source>
        <dbReference type="PROSITE" id="PS51352"/>
    </source>
</evidence>
<comment type="function">
    <text evidence="1">Thiol-specific peroxidase that catalyzes the reduction of hydrogen peroxide and organic hydroperoxides to water and alcohols, respectively. Plays a role in cell protection against oxidative stress by detoxifying peroxides and as sensor of hydrogen peroxide-mediated signaling events.</text>
</comment>
<keyword evidence="6 15" id="KW-0560">Oxidoreductase</keyword>